<proteinExistence type="predicted"/>
<comment type="caution">
    <text evidence="4">The sequence shown here is derived from an EMBL/GenBank/DDBJ whole genome shotgun (WGS) entry which is preliminary data.</text>
</comment>
<keyword evidence="5" id="KW-1185">Reference proteome</keyword>
<feature type="compositionally biased region" description="Low complexity" evidence="1">
    <location>
        <begin position="45"/>
        <end position="62"/>
    </location>
</feature>
<keyword evidence="2" id="KW-1133">Transmembrane helix</keyword>
<keyword evidence="2" id="KW-0472">Membrane</keyword>
<evidence type="ECO:0000259" key="3">
    <source>
        <dbReference type="Pfam" id="PF26526"/>
    </source>
</evidence>
<keyword evidence="2" id="KW-0812">Transmembrane</keyword>
<accession>A0ABT9RXJ2</accession>
<sequence length="241" mass="24373">MTEPTVNEDQNPLTKPKFIISAVVVAIIVALGVILALVPRGGGTASPEPSSTNTSTSSGQPTASSAASVCGLPSGDQAKPATTPADTKWELVGKIAAPTSPTQFGPGKTEANGLRSCFAHSPMGALYAASNVAVLSATGKARLVYEELAVPGPERDALLNQPETQATSAVTAQIAGFQIRSYEADRAVVVIAAKGSNGALVSVPVPLQWHGGDWKVVVPATGSTGGGQISDLSGYIPWSGV</sequence>
<reference evidence="4 5" key="1">
    <citation type="submission" date="2023-07" db="EMBL/GenBank/DDBJ databases">
        <title>Sorghum-associated microbial communities from plants grown in Nebraska, USA.</title>
        <authorList>
            <person name="Schachtman D."/>
        </authorList>
    </citation>
    <scope>NUCLEOTIDE SEQUENCE [LARGE SCALE GENOMIC DNA]</scope>
    <source>
        <strain evidence="4 5">CC222</strain>
    </source>
</reference>
<feature type="transmembrane region" description="Helical" evidence="2">
    <location>
        <begin position="18"/>
        <end position="38"/>
    </location>
</feature>
<protein>
    <recommendedName>
        <fullName evidence="3">DUF8175 domain-containing protein</fullName>
    </recommendedName>
</protein>
<evidence type="ECO:0000256" key="2">
    <source>
        <dbReference type="SAM" id="Phobius"/>
    </source>
</evidence>
<organism evidence="4 5">
    <name type="scientific">Pseudarthrobacter enclensis</name>
    <dbReference type="NCBI Taxonomy" id="993070"/>
    <lineage>
        <taxon>Bacteria</taxon>
        <taxon>Bacillati</taxon>
        <taxon>Actinomycetota</taxon>
        <taxon>Actinomycetes</taxon>
        <taxon>Micrococcales</taxon>
        <taxon>Micrococcaceae</taxon>
        <taxon>Pseudarthrobacter</taxon>
    </lineage>
</organism>
<evidence type="ECO:0000313" key="4">
    <source>
        <dbReference type="EMBL" id="MDP9889965.1"/>
    </source>
</evidence>
<dbReference type="RefSeq" id="WP_307310790.1">
    <property type="nucleotide sequence ID" value="NZ_JAUSRE010000021.1"/>
</dbReference>
<dbReference type="Proteomes" id="UP001226577">
    <property type="component" value="Unassembled WGS sequence"/>
</dbReference>
<name>A0ABT9RXJ2_9MICC</name>
<gene>
    <name evidence="4" type="ORF">J2X98_003577</name>
</gene>
<feature type="domain" description="DUF8175" evidence="3">
    <location>
        <begin position="54"/>
        <end position="237"/>
    </location>
</feature>
<evidence type="ECO:0000313" key="5">
    <source>
        <dbReference type="Proteomes" id="UP001226577"/>
    </source>
</evidence>
<evidence type="ECO:0000256" key="1">
    <source>
        <dbReference type="SAM" id="MobiDB-lite"/>
    </source>
</evidence>
<feature type="region of interest" description="Disordered" evidence="1">
    <location>
        <begin position="42"/>
        <end position="85"/>
    </location>
</feature>
<dbReference type="InterPro" id="IPR058488">
    <property type="entry name" value="DUF8175"/>
</dbReference>
<dbReference type="EMBL" id="JAUSRE010000021">
    <property type="protein sequence ID" value="MDP9889965.1"/>
    <property type="molecule type" value="Genomic_DNA"/>
</dbReference>
<dbReference type="Pfam" id="PF26526">
    <property type="entry name" value="DUF8175"/>
    <property type="match status" value="1"/>
</dbReference>